<proteinExistence type="predicted"/>
<sequence>MLKSAPRMMVLENQTPWCHPQLYKDGMPRAMQDAFACCAMYMARNDVNAPVILASFKTRIQDLLSSSPPTTPLEALAHTQALLLYQIMRLFDGDIQARASAEPLISTLESSALSLLQYIHFPDPLQPEVTFPGSIEPVMDFWASWVFQESARRTVLVTFYFAQIHRLLHDDPNMQCDGRLGLVHSWYFSAELWHAQSAFDFAVAWTEKEHFVVYSANFSDVLQRARPTDVDLFGRMLLSAVLGIDEIRAWFYSRGAIL</sequence>
<dbReference type="EMBL" id="JAOPJF010000001">
    <property type="protein sequence ID" value="KAK1150261.1"/>
    <property type="molecule type" value="Genomic_DNA"/>
</dbReference>
<dbReference type="Proteomes" id="UP001177260">
    <property type="component" value="Unassembled WGS sequence"/>
</dbReference>
<evidence type="ECO:0000313" key="2">
    <source>
        <dbReference type="Proteomes" id="UP001177260"/>
    </source>
</evidence>
<organism evidence="1 2">
    <name type="scientific">Aspergillus melleus</name>
    <dbReference type="NCBI Taxonomy" id="138277"/>
    <lineage>
        <taxon>Eukaryota</taxon>
        <taxon>Fungi</taxon>
        <taxon>Dikarya</taxon>
        <taxon>Ascomycota</taxon>
        <taxon>Pezizomycotina</taxon>
        <taxon>Eurotiomycetes</taxon>
        <taxon>Eurotiomycetidae</taxon>
        <taxon>Eurotiales</taxon>
        <taxon>Aspergillaceae</taxon>
        <taxon>Aspergillus</taxon>
        <taxon>Aspergillus subgen. Circumdati</taxon>
    </lineage>
</organism>
<evidence type="ECO:0000313" key="1">
    <source>
        <dbReference type="EMBL" id="KAK1150261.1"/>
    </source>
</evidence>
<comment type="caution">
    <text evidence="1">The sequence shown here is derived from an EMBL/GenBank/DDBJ whole genome shotgun (WGS) entry which is preliminary data.</text>
</comment>
<gene>
    <name evidence="1" type="ORF">N8T08_000163</name>
</gene>
<accession>A0ACC3BHN7</accession>
<name>A0ACC3BHN7_9EURO</name>
<reference evidence="1 2" key="1">
    <citation type="journal article" date="2023" name="ACS Omega">
        <title>Identification of the Neoaspergillic Acid Biosynthesis Gene Cluster by Establishing an In Vitro CRISPR-Ribonucleoprotein Genetic System in Aspergillus melleus.</title>
        <authorList>
            <person name="Yuan B."/>
            <person name="Grau M.F."/>
            <person name="Murata R.M."/>
            <person name="Torok T."/>
            <person name="Venkateswaran K."/>
            <person name="Stajich J.E."/>
            <person name="Wang C.C.C."/>
        </authorList>
    </citation>
    <scope>NUCLEOTIDE SEQUENCE [LARGE SCALE GENOMIC DNA]</scope>
    <source>
        <strain evidence="1 2">IMV 1140</strain>
    </source>
</reference>
<keyword evidence="2" id="KW-1185">Reference proteome</keyword>
<protein>
    <submittedName>
        <fullName evidence="1">Uncharacterized protein</fullName>
    </submittedName>
</protein>